<accession>A0A1Y0B0Q6</accession>
<organism evidence="1">
    <name type="scientific">Utricularia reniformis</name>
    <dbReference type="NCBI Taxonomy" id="192314"/>
    <lineage>
        <taxon>Eukaryota</taxon>
        <taxon>Viridiplantae</taxon>
        <taxon>Streptophyta</taxon>
        <taxon>Embryophyta</taxon>
        <taxon>Tracheophyta</taxon>
        <taxon>Spermatophyta</taxon>
        <taxon>Magnoliopsida</taxon>
        <taxon>eudicotyledons</taxon>
        <taxon>Gunneridae</taxon>
        <taxon>Pentapetalae</taxon>
        <taxon>asterids</taxon>
        <taxon>lamiids</taxon>
        <taxon>Lamiales</taxon>
        <taxon>Lentibulariaceae</taxon>
        <taxon>Utricularia</taxon>
    </lineage>
</organism>
<reference evidence="1" key="1">
    <citation type="submission" date="2017-03" db="EMBL/GenBank/DDBJ databases">
        <title>The mitochondrial genome of the carnivorous plant Utricularia reniformis (Lentibulariaceae): structure, comparative analysis and evolutionary landmarks.</title>
        <authorList>
            <person name="Silva S.R."/>
            <person name="Alvarenga D.O."/>
            <person name="Michael T.P."/>
            <person name="Miranda V.F.O."/>
            <person name="Varani A.M."/>
        </authorList>
    </citation>
    <scope>NUCLEOTIDE SEQUENCE</scope>
</reference>
<geneLocation type="mitochondrion" evidence="1"/>
<sequence length="32" mass="3330">MAEKSGSEALCYAIECVVGRGVSNTRDCPAIV</sequence>
<evidence type="ECO:0000313" key="1">
    <source>
        <dbReference type="EMBL" id="ART31036.1"/>
    </source>
</evidence>
<dbReference type="AlphaFoldDB" id="A0A1Y0B0Q6"/>
<keyword evidence="1" id="KW-0496">Mitochondrion</keyword>
<proteinExistence type="predicted"/>
<name>A0A1Y0B0Q6_9LAMI</name>
<gene>
    <name evidence="1" type="ORF">AEK19_MT0797</name>
</gene>
<protein>
    <submittedName>
        <fullName evidence="1">Uncharacterized protein</fullName>
    </submittedName>
</protein>
<dbReference type="EMBL" id="KY774314">
    <property type="protein sequence ID" value="ART31036.1"/>
    <property type="molecule type" value="Genomic_DNA"/>
</dbReference>